<gene>
    <name evidence="2" type="ORF">Tco_1111765</name>
</gene>
<evidence type="ECO:0000313" key="2">
    <source>
        <dbReference type="EMBL" id="GJU01427.1"/>
    </source>
</evidence>
<name>A0ABQ5IPU6_9ASTR</name>
<evidence type="ECO:0000313" key="3">
    <source>
        <dbReference type="Proteomes" id="UP001151760"/>
    </source>
</evidence>
<reference evidence="2" key="2">
    <citation type="submission" date="2022-01" db="EMBL/GenBank/DDBJ databases">
        <authorList>
            <person name="Yamashiro T."/>
            <person name="Shiraishi A."/>
            <person name="Satake H."/>
            <person name="Nakayama K."/>
        </authorList>
    </citation>
    <scope>NUCLEOTIDE SEQUENCE</scope>
</reference>
<dbReference type="EMBL" id="BQNB010020963">
    <property type="protein sequence ID" value="GJU01427.1"/>
    <property type="molecule type" value="Genomic_DNA"/>
</dbReference>
<evidence type="ECO:0000256" key="1">
    <source>
        <dbReference type="SAM" id="MobiDB-lite"/>
    </source>
</evidence>
<protein>
    <submittedName>
        <fullName evidence="2">Uncharacterized protein</fullName>
    </submittedName>
</protein>
<accession>A0ABQ5IPU6</accession>
<sequence>MGGRNFVCEDSTRGSGWRKLVEGVKRRKRFGKGGLGEESEERGKRMREGEDRIGGGLRNREDMEFP</sequence>
<organism evidence="2 3">
    <name type="scientific">Tanacetum coccineum</name>
    <dbReference type="NCBI Taxonomy" id="301880"/>
    <lineage>
        <taxon>Eukaryota</taxon>
        <taxon>Viridiplantae</taxon>
        <taxon>Streptophyta</taxon>
        <taxon>Embryophyta</taxon>
        <taxon>Tracheophyta</taxon>
        <taxon>Spermatophyta</taxon>
        <taxon>Magnoliopsida</taxon>
        <taxon>eudicotyledons</taxon>
        <taxon>Gunneridae</taxon>
        <taxon>Pentapetalae</taxon>
        <taxon>asterids</taxon>
        <taxon>campanulids</taxon>
        <taxon>Asterales</taxon>
        <taxon>Asteraceae</taxon>
        <taxon>Asteroideae</taxon>
        <taxon>Anthemideae</taxon>
        <taxon>Anthemidinae</taxon>
        <taxon>Tanacetum</taxon>
    </lineage>
</organism>
<feature type="region of interest" description="Disordered" evidence="1">
    <location>
        <begin position="29"/>
        <end position="66"/>
    </location>
</feature>
<dbReference type="Proteomes" id="UP001151760">
    <property type="component" value="Unassembled WGS sequence"/>
</dbReference>
<proteinExistence type="predicted"/>
<feature type="compositionally biased region" description="Basic and acidic residues" evidence="1">
    <location>
        <begin position="41"/>
        <end position="66"/>
    </location>
</feature>
<keyword evidence="3" id="KW-1185">Reference proteome</keyword>
<reference evidence="2" key="1">
    <citation type="journal article" date="2022" name="Int. J. Mol. Sci.">
        <title>Draft Genome of Tanacetum Coccineum: Genomic Comparison of Closely Related Tanacetum-Family Plants.</title>
        <authorList>
            <person name="Yamashiro T."/>
            <person name="Shiraishi A."/>
            <person name="Nakayama K."/>
            <person name="Satake H."/>
        </authorList>
    </citation>
    <scope>NUCLEOTIDE SEQUENCE</scope>
</reference>
<comment type="caution">
    <text evidence="2">The sequence shown here is derived from an EMBL/GenBank/DDBJ whole genome shotgun (WGS) entry which is preliminary data.</text>
</comment>